<gene>
    <name evidence="2" type="ORF">ALP66_103575</name>
</gene>
<feature type="compositionally biased region" description="Basic and acidic residues" evidence="1">
    <location>
        <begin position="8"/>
        <end position="23"/>
    </location>
</feature>
<evidence type="ECO:0000313" key="3">
    <source>
        <dbReference type="Proteomes" id="UP000270873"/>
    </source>
</evidence>
<proteinExistence type="predicted"/>
<sequence length="75" mass="8519">MWSGLQAHDGRKDNVASPDKQGKCHKTECQDVLAFQHFHYEGPHGIEIRDGTSPMNGADAARRRKTWQYLAKRPS</sequence>
<protein>
    <submittedName>
        <fullName evidence="2">Uncharacterized protein</fullName>
    </submittedName>
</protein>
<evidence type="ECO:0000313" key="2">
    <source>
        <dbReference type="EMBL" id="RMS43883.1"/>
    </source>
</evidence>
<organism evidence="2 3">
    <name type="scientific">Pseudomonas amygdali pv. photiniae</name>
    <dbReference type="NCBI Taxonomy" id="251724"/>
    <lineage>
        <taxon>Bacteria</taxon>
        <taxon>Pseudomonadati</taxon>
        <taxon>Pseudomonadota</taxon>
        <taxon>Gammaproteobacteria</taxon>
        <taxon>Pseudomonadales</taxon>
        <taxon>Pseudomonadaceae</taxon>
        <taxon>Pseudomonas</taxon>
        <taxon>Pseudomonas amygdali</taxon>
    </lineage>
</organism>
<evidence type="ECO:0000256" key="1">
    <source>
        <dbReference type="SAM" id="MobiDB-lite"/>
    </source>
</evidence>
<accession>A0A658K4Q8</accession>
<dbReference type="EMBL" id="RBSP01000714">
    <property type="protein sequence ID" value="RMS43883.1"/>
    <property type="molecule type" value="Genomic_DNA"/>
</dbReference>
<reference evidence="2 3" key="1">
    <citation type="submission" date="2018-08" db="EMBL/GenBank/DDBJ databases">
        <title>Recombination of ecologically and evolutionarily significant loci maintains genetic cohesion in the Pseudomonas syringae species complex.</title>
        <authorList>
            <person name="Dillon M."/>
            <person name="Thakur S."/>
            <person name="Almeida R.N.D."/>
            <person name="Weir B.S."/>
            <person name="Guttman D.S."/>
        </authorList>
    </citation>
    <scope>NUCLEOTIDE SEQUENCE [LARGE SCALE GENOMIC DNA]</scope>
    <source>
        <strain evidence="2 3">ICMP 7847</strain>
    </source>
</reference>
<name>A0A658K4Q8_PSEA0</name>
<comment type="caution">
    <text evidence="2">The sequence shown here is derived from an EMBL/GenBank/DDBJ whole genome shotgun (WGS) entry which is preliminary data.</text>
</comment>
<dbReference type="AlphaFoldDB" id="A0A658K4Q8"/>
<feature type="region of interest" description="Disordered" evidence="1">
    <location>
        <begin position="1"/>
        <end position="23"/>
    </location>
</feature>
<dbReference type="Proteomes" id="UP000270873">
    <property type="component" value="Unassembled WGS sequence"/>
</dbReference>